<sequence length="376" mass="41997">MNLINQITTYKTNEQMFWNLNPHTNPLSHSTMLFAYYCDNSFYPIGTIFFVGNFGIMLSASHVFDEGLSKSNHNQQVADLLAKGKYHVDVKGDLGFAAIRFNSKNDTVSNITFISIEHIAACVPGDIFYASPVYHDSLIPIEYLSIKPTMPEIGTKVFSCGYTNFDYDRKNGLPLDEIKSGRFNWRDNLSFDFAVYEGEITNIYVNKFVKSYLNAPCFSVNYKIPPGLSGGPTLTKNGFVCGVNSASLVNESLISLIYPSIFTSLKTTMRIGGLTLNKIAPICDHMSFGNISTDGSEKDIKYSIEHDSLCVYHKWFKYLDNQIYENKYDEESGIFAKPRARNKKISIGIGPPITEEPSHTTGHTDRVSGGSADQAD</sequence>
<name>K0NIK7_DESTT</name>
<dbReference type="KEGG" id="dto:TOL2_C30890"/>
<dbReference type="Gene3D" id="2.40.10.10">
    <property type="entry name" value="Trypsin-like serine proteases"/>
    <property type="match status" value="1"/>
</dbReference>
<feature type="region of interest" description="Disordered" evidence="1">
    <location>
        <begin position="346"/>
        <end position="376"/>
    </location>
</feature>
<reference evidence="2 3" key="1">
    <citation type="journal article" date="2013" name="Environ. Microbiol.">
        <title>Complete genome, catabolic sub-proteomes and key-metabolites of Desulfobacula toluolica Tol2, a marine, aromatic compound-degrading, sulfate-reducing bacterium.</title>
        <authorList>
            <person name="Wohlbrand L."/>
            <person name="Jacob J.H."/>
            <person name="Kube M."/>
            <person name="Mussmann M."/>
            <person name="Jarling R."/>
            <person name="Beck A."/>
            <person name="Amann R."/>
            <person name="Wilkes H."/>
            <person name="Reinhardt R."/>
            <person name="Rabus R."/>
        </authorList>
    </citation>
    <scope>NUCLEOTIDE SEQUENCE [LARGE SCALE GENOMIC DNA]</scope>
    <source>
        <strain evidence="3">DSM 7467 / Tol2</strain>
    </source>
</reference>
<accession>K0NIK7</accession>
<dbReference type="HOGENOM" id="CLU_735151_0_0_7"/>
<dbReference type="SUPFAM" id="SSF50494">
    <property type="entry name" value="Trypsin-like serine proteases"/>
    <property type="match status" value="1"/>
</dbReference>
<protein>
    <submittedName>
        <fullName evidence="2">Uncharacterized protein</fullName>
    </submittedName>
</protein>
<evidence type="ECO:0000313" key="3">
    <source>
        <dbReference type="Proteomes" id="UP000007347"/>
    </source>
</evidence>
<dbReference type="Proteomes" id="UP000007347">
    <property type="component" value="Chromosome"/>
</dbReference>
<keyword evidence="3" id="KW-1185">Reference proteome</keyword>
<dbReference type="InterPro" id="IPR009003">
    <property type="entry name" value="Peptidase_S1_PA"/>
</dbReference>
<dbReference type="EMBL" id="FO203503">
    <property type="protein sequence ID" value="CCK81246.1"/>
    <property type="molecule type" value="Genomic_DNA"/>
</dbReference>
<dbReference type="AlphaFoldDB" id="K0NIK7"/>
<proteinExistence type="predicted"/>
<dbReference type="InterPro" id="IPR043504">
    <property type="entry name" value="Peptidase_S1_PA_chymotrypsin"/>
</dbReference>
<evidence type="ECO:0000313" key="2">
    <source>
        <dbReference type="EMBL" id="CCK81246.1"/>
    </source>
</evidence>
<feature type="compositionally biased region" description="Basic and acidic residues" evidence="1">
    <location>
        <begin position="356"/>
        <end position="366"/>
    </location>
</feature>
<organism evidence="2 3">
    <name type="scientific">Desulfobacula toluolica (strain DSM 7467 / Tol2)</name>
    <dbReference type="NCBI Taxonomy" id="651182"/>
    <lineage>
        <taxon>Bacteria</taxon>
        <taxon>Pseudomonadati</taxon>
        <taxon>Thermodesulfobacteriota</taxon>
        <taxon>Desulfobacteria</taxon>
        <taxon>Desulfobacterales</taxon>
        <taxon>Desulfobacteraceae</taxon>
        <taxon>Desulfobacula</taxon>
    </lineage>
</organism>
<gene>
    <name evidence="2" type="ordered locus">TOL2_C30890</name>
</gene>
<evidence type="ECO:0000256" key="1">
    <source>
        <dbReference type="SAM" id="MobiDB-lite"/>
    </source>
</evidence>
<dbReference type="RefSeq" id="WP_014958446.1">
    <property type="nucleotide sequence ID" value="NC_018645.1"/>
</dbReference>